<proteinExistence type="predicted"/>
<keyword evidence="2" id="KW-1185">Reference proteome</keyword>
<sequence length="90" mass="10107">MSGLQESCHSQVDMPCIHTILCWKTVMIPLSQLELLAHVARVEAPEEQTVIDLDDRPMFLLNVRGWLSIDNHDVQKPSDARTIGELDAAI</sequence>
<dbReference type="Proteomes" id="UP000242877">
    <property type="component" value="Unassembled WGS sequence"/>
</dbReference>
<evidence type="ECO:0000313" key="2">
    <source>
        <dbReference type="Proteomes" id="UP000242877"/>
    </source>
</evidence>
<accession>A0A168AGP9</accession>
<dbReference type="AlphaFoldDB" id="A0A168AGP9"/>
<name>A0A168AGP9_9EURO</name>
<gene>
    <name evidence="1" type="ORF">AAP_01999</name>
</gene>
<dbReference type="VEuPathDB" id="FungiDB:AAP_01999"/>
<comment type="caution">
    <text evidence="1">The sequence shown here is derived from an EMBL/GenBank/DDBJ whole genome shotgun (WGS) entry which is preliminary data.</text>
</comment>
<dbReference type="EMBL" id="AZGZ01000007">
    <property type="protein sequence ID" value="KZZ93906.1"/>
    <property type="molecule type" value="Genomic_DNA"/>
</dbReference>
<reference evidence="1 2" key="1">
    <citation type="journal article" date="2016" name="Genome Biol. Evol.">
        <title>Divergent and convergent evolution of fungal pathogenicity.</title>
        <authorList>
            <person name="Shang Y."/>
            <person name="Xiao G."/>
            <person name="Zheng P."/>
            <person name="Cen K."/>
            <person name="Zhan S."/>
            <person name="Wang C."/>
        </authorList>
    </citation>
    <scope>NUCLEOTIDE SEQUENCE [LARGE SCALE GENOMIC DNA]</scope>
    <source>
        <strain evidence="1 2">ARSEF 7405</strain>
    </source>
</reference>
<organism evidence="1 2">
    <name type="scientific">Ascosphaera apis ARSEF 7405</name>
    <dbReference type="NCBI Taxonomy" id="392613"/>
    <lineage>
        <taxon>Eukaryota</taxon>
        <taxon>Fungi</taxon>
        <taxon>Dikarya</taxon>
        <taxon>Ascomycota</taxon>
        <taxon>Pezizomycotina</taxon>
        <taxon>Eurotiomycetes</taxon>
        <taxon>Eurotiomycetidae</taxon>
        <taxon>Onygenales</taxon>
        <taxon>Ascosphaeraceae</taxon>
        <taxon>Ascosphaera</taxon>
    </lineage>
</organism>
<evidence type="ECO:0000313" key="1">
    <source>
        <dbReference type="EMBL" id="KZZ93906.1"/>
    </source>
</evidence>
<protein>
    <submittedName>
        <fullName evidence="1">Uncharacterized protein</fullName>
    </submittedName>
</protein>